<organism evidence="2 3">
    <name type="scientific">Labrys okinawensis</name>
    <dbReference type="NCBI Taxonomy" id="346911"/>
    <lineage>
        <taxon>Bacteria</taxon>
        <taxon>Pseudomonadati</taxon>
        <taxon>Pseudomonadota</taxon>
        <taxon>Alphaproteobacteria</taxon>
        <taxon>Hyphomicrobiales</taxon>
        <taxon>Xanthobacteraceae</taxon>
        <taxon>Labrys</taxon>
    </lineage>
</organism>
<feature type="domain" description="GmrSD restriction endonucleases N-terminal" evidence="1">
    <location>
        <begin position="24"/>
        <end position="190"/>
    </location>
</feature>
<protein>
    <submittedName>
        <fullName evidence="2">DUF262 domain-containing protein</fullName>
    </submittedName>
</protein>
<sequence>MLLNEIEQAQRLVKTDAYQMSIGEIVTMYEDKELTIDPEFQRLFRWKIGQKSKLIESLLLGIPIPSIFVFEKDDGTWELIDGLQRISTILEFMGRLREGDGLRVPSVLEATKYLPSLHNGVWEASDRINDVPKAEQSAIDRSLQLAIRRSRIAVEILKRPSDDQTKYDLFQRLNAGGSQANAQELRNCIVLMINGVYFREVKAAAEQGIFQTIISVGEDQQEKQRHMELAMRFLAHALIPYDGRLDVEEYIDESSVSLARAGDAEGAVNLINQTFSLLHRAAGDDALKRFENGHHVGRVGLVGLEGIAVGVAKNLPAILALGEGAGVFVKGKIETFWLQPAVATFTSPGLRGTVRIQRTVPFGEAWFKP</sequence>
<reference evidence="2 3" key="1">
    <citation type="submission" date="2018-02" db="EMBL/GenBank/DDBJ databases">
        <title>Whole genome sequencing of endophytic bacterium.</title>
        <authorList>
            <person name="Eedara R."/>
            <person name="Podile A.R."/>
        </authorList>
    </citation>
    <scope>NUCLEOTIDE SEQUENCE [LARGE SCALE GENOMIC DNA]</scope>
    <source>
        <strain evidence="2 3">RP1T</strain>
    </source>
</reference>
<dbReference type="Proteomes" id="UP000237682">
    <property type="component" value="Unassembled WGS sequence"/>
</dbReference>
<dbReference type="PANTHER" id="PTHR39639:SF1">
    <property type="entry name" value="DUF262 DOMAIN-CONTAINING PROTEIN"/>
    <property type="match status" value="1"/>
</dbReference>
<dbReference type="AlphaFoldDB" id="A0A2S9Q5E5"/>
<gene>
    <name evidence="2" type="ORF">C5L14_25590</name>
</gene>
<dbReference type="PANTHER" id="PTHR39639">
    <property type="entry name" value="CHROMOSOME 16, WHOLE GENOME SHOTGUN SEQUENCE"/>
    <property type="match status" value="1"/>
</dbReference>
<dbReference type="InterPro" id="IPR004919">
    <property type="entry name" value="GmrSD_N"/>
</dbReference>
<proteinExistence type="predicted"/>
<evidence type="ECO:0000313" key="3">
    <source>
        <dbReference type="Proteomes" id="UP000237682"/>
    </source>
</evidence>
<dbReference type="Pfam" id="PF03235">
    <property type="entry name" value="GmrSD_N"/>
    <property type="match status" value="1"/>
</dbReference>
<name>A0A2S9Q5E5_9HYPH</name>
<keyword evidence="3" id="KW-1185">Reference proteome</keyword>
<accession>A0A2S9Q5E5</accession>
<comment type="caution">
    <text evidence="2">The sequence shown here is derived from an EMBL/GenBank/DDBJ whole genome shotgun (WGS) entry which is preliminary data.</text>
</comment>
<dbReference type="EMBL" id="PUEJ01000012">
    <property type="protein sequence ID" value="PRH84579.1"/>
    <property type="molecule type" value="Genomic_DNA"/>
</dbReference>
<dbReference type="OrthoDB" id="9787127at2"/>
<evidence type="ECO:0000259" key="1">
    <source>
        <dbReference type="Pfam" id="PF03235"/>
    </source>
</evidence>
<evidence type="ECO:0000313" key="2">
    <source>
        <dbReference type="EMBL" id="PRH84579.1"/>
    </source>
</evidence>